<feature type="transmembrane region" description="Helical" evidence="7">
    <location>
        <begin position="146"/>
        <end position="167"/>
    </location>
</feature>
<feature type="transmembrane region" description="Helical" evidence="7">
    <location>
        <begin position="187"/>
        <end position="212"/>
    </location>
</feature>
<feature type="transmembrane region" description="Helical" evidence="7">
    <location>
        <begin position="49"/>
        <end position="66"/>
    </location>
</feature>
<evidence type="ECO:0000256" key="3">
    <source>
        <dbReference type="ARBA" id="ARBA00022475"/>
    </source>
</evidence>
<dbReference type="EMBL" id="UGYV01000001">
    <property type="protein sequence ID" value="SUI64100.1"/>
    <property type="molecule type" value="Genomic_DNA"/>
</dbReference>
<feature type="transmembrane region" description="Helical" evidence="7">
    <location>
        <begin position="12"/>
        <end position="34"/>
    </location>
</feature>
<dbReference type="OrthoDB" id="5297929at2"/>
<evidence type="ECO:0000313" key="9">
    <source>
        <dbReference type="EMBL" id="SUI64100.1"/>
    </source>
</evidence>
<keyword evidence="5 7" id="KW-1133">Transmembrane helix</keyword>
<reference evidence="9 11" key="3">
    <citation type="submission" date="2018-06" db="EMBL/GenBank/DDBJ databases">
        <authorList>
            <consortium name="Pathogen Informatics"/>
            <person name="Doyle S."/>
        </authorList>
    </citation>
    <scope>NUCLEOTIDE SEQUENCE [LARGE SCALE GENOMIC DNA]</scope>
    <source>
        <strain evidence="9 11">NCTC10736</strain>
    </source>
</reference>
<keyword evidence="4 7" id="KW-0812">Transmembrane</keyword>
<dbReference type="Pfam" id="PF01891">
    <property type="entry name" value="CbiM"/>
    <property type="match status" value="1"/>
</dbReference>
<dbReference type="AlphaFoldDB" id="A0A1N6WGR8"/>
<evidence type="ECO:0000256" key="7">
    <source>
        <dbReference type="SAM" id="Phobius"/>
    </source>
</evidence>
<dbReference type="GO" id="GO:0000041">
    <property type="term" value="P:transition metal ion transport"/>
    <property type="evidence" value="ECO:0007669"/>
    <property type="project" value="InterPro"/>
</dbReference>
<evidence type="ECO:0000256" key="2">
    <source>
        <dbReference type="ARBA" id="ARBA00022448"/>
    </source>
</evidence>
<keyword evidence="3" id="KW-1003">Cell membrane</keyword>
<evidence type="ECO:0000256" key="5">
    <source>
        <dbReference type="ARBA" id="ARBA00022989"/>
    </source>
</evidence>
<proteinExistence type="predicted"/>
<dbReference type="InterPro" id="IPR002751">
    <property type="entry name" value="CbiM/NikMN"/>
</dbReference>
<comment type="subcellular location">
    <subcellularLocation>
        <location evidence="1">Cell membrane</location>
        <topology evidence="1">Multi-pass membrane protein</topology>
    </subcellularLocation>
</comment>
<sequence>MLAFWSNKWAQIEWGLGLTQGICLVLLVLWVYAIWPKDELAQIRRDKNLQWRLLLVLVGINALWSLNASIQTGLHLHFLGIVTCMLMFGWRLATLALLLPSAFFSLFVLKQPADFGAFSLFAIAMPLFLCFMLYSRSYHLFPKHIFVFIFVGGFINSGFSMVFHQLSWAMWLWAAADYDWNVLFDNYLMLIPLLAFPEALLNGMAVTLLVVYQPQWLFDYSDREYLWRK</sequence>
<accession>A0A1N6WGR8</accession>
<keyword evidence="6 7" id="KW-0472">Membrane</keyword>
<keyword evidence="10" id="KW-1185">Reference proteome</keyword>
<dbReference type="STRING" id="365591.SAMN05421840_105166"/>
<reference evidence="8 10" key="2">
    <citation type="submission" date="2018-04" db="EMBL/GenBank/DDBJ databases">
        <title>Genomic sequence of a freshwater isolate of Shewanella morhuae.</title>
        <authorList>
            <person name="Castillo D.E."/>
            <person name="Gram L."/>
        </authorList>
    </citation>
    <scope>NUCLEOTIDE SEQUENCE [LARGE SCALE GENOMIC DNA]</scope>
    <source>
        <strain evidence="8 10">CW7</strain>
    </source>
</reference>
<evidence type="ECO:0000256" key="6">
    <source>
        <dbReference type="ARBA" id="ARBA00023136"/>
    </source>
</evidence>
<dbReference type="Proteomes" id="UP000255061">
    <property type="component" value="Unassembled WGS sequence"/>
</dbReference>
<gene>
    <name evidence="8" type="ORF">C9I43_04980</name>
    <name evidence="9" type="ORF">NCTC10736_00722</name>
</gene>
<evidence type="ECO:0000313" key="11">
    <source>
        <dbReference type="Proteomes" id="UP000255061"/>
    </source>
</evidence>
<dbReference type="RefSeq" id="WP_076498333.1">
    <property type="nucleotide sequence ID" value="NZ_BPFE01000118.1"/>
</dbReference>
<protein>
    <submittedName>
        <fullName evidence="9">Predicted membrane protein</fullName>
    </submittedName>
</protein>
<dbReference type="Gene3D" id="1.10.1760.20">
    <property type="match status" value="1"/>
</dbReference>
<accession>A0A379ZL34</accession>
<evidence type="ECO:0000313" key="10">
    <source>
        <dbReference type="Proteomes" id="UP000240506"/>
    </source>
</evidence>
<reference evidence="8 10" key="1">
    <citation type="submission" date="2018-03" db="EMBL/GenBank/DDBJ databases">
        <authorList>
            <person name="Dailey F.E."/>
        </authorList>
    </citation>
    <scope>NUCLEOTIDE SEQUENCE [LARGE SCALE GENOMIC DNA]</scope>
    <source>
        <strain evidence="8 10">CW7</strain>
    </source>
</reference>
<feature type="transmembrane region" description="Helical" evidence="7">
    <location>
        <begin position="115"/>
        <end position="134"/>
    </location>
</feature>
<dbReference type="GO" id="GO:0005886">
    <property type="term" value="C:plasma membrane"/>
    <property type="evidence" value="ECO:0007669"/>
    <property type="project" value="UniProtKB-SubCell"/>
</dbReference>
<feature type="transmembrane region" description="Helical" evidence="7">
    <location>
        <begin position="78"/>
        <end position="109"/>
    </location>
</feature>
<dbReference type="Proteomes" id="UP000240506">
    <property type="component" value="Unassembled WGS sequence"/>
</dbReference>
<evidence type="ECO:0000256" key="4">
    <source>
        <dbReference type="ARBA" id="ARBA00022692"/>
    </source>
</evidence>
<keyword evidence="2" id="KW-0813">Transport</keyword>
<dbReference type="EMBL" id="PYSG01000002">
    <property type="protein sequence ID" value="PTA49921.1"/>
    <property type="molecule type" value="Genomic_DNA"/>
</dbReference>
<name>A0A1N6WGR8_9GAMM</name>
<organism evidence="9 11">
    <name type="scientific">Shewanella morhuae</name>
    <dbReference type="NCBI Taxonomy" id="365591"/>
    <lineage>
        <taxon>Bacteria</taxon>
        <taxon>Pseudomonadati</taxon>
        <taxon>Pseudomonadota</taxon>
        <taxon>Gammaproteobacteria</taxon>
        <taxon>Alteromonadales</taxon>
        <taxon>Shewanellaceae</taxon>
        <taxon>Shewanella</taxon>
    </lineage>
</organism>
<evidence type="ECO:0000256" key="1">
    <source>
        <dbReference type="ARBA" id="ARBA00004651"/>
    </source>
</evidence>
<evidence type="ECO:0000313" key="8">
    <source>
        <dbReference type="EMBL" id="PTA49921.1"/>
    </source>
</evidence>